<organism evidence="1 3">
    <name type="scientific">Raoultella ornithinolytica</name>
    <name type="common">Klebsiella ornithinolytica</name>
    <dbReference type="NCBI Taxonomy" id="54291"/>
    <lineage>
        <taxon>Bacteria</taxon>
        <taxon>Pseudomonadati</taxon>
        <taxon>Pseudomonadota</taxon>
        <taxon>Gammaproteobacteria</taxon>
        <taxon>Enterobacterales</taxon>
        <taxon>Enterobacteriaceae</taxon>
        <taxon>Klebsiella/Raoultella group</taxon>
        <taxon>Raoultella</taxon>
    </lineage>
</organism>
<gene>
    <name evidence="2" type="ORF">LM286_12595</name>
    <name evidence="1" type="ORF">N2J37_16555</name>
</gene>
<dbReference type="Proteomes" id="UP001350972">
    <property type="component" value="Chromosome"/>
</dbReference>
<protein>
    <submittedName>
        <fullName evidence="1">Uncharacterized protein</fullName>
    </submittedName>
</protein>
<accession>A0A9Q9J758</accession>
<sequence>MLLISHSIAGIRPYPKPKKGKTMTVRAKFNCHYIQRADDNSSITVHMGAVTAGSEENKAWSKLTPGGLVSMHISNPDAFGLFEQGKEYFIDIAPAE</sequence>
<proteinExistence type="predicted"/>
<evidence type="ECO:0000313" key="2">
    <source>
        <dbReference type="EMBL" id="WWC14081.1"/>
    </source>
</evidence>
<evidence type="ECO:0000313" key="4">
    <source>
        <dbReference type="Proteomes" id="UP001350972"/>
    </source>
</evidence>
<dbReference type="RefSeq" id="WP_258963278.1">
    <property type="nucleotide sequence ID" value="NZ_CP104450.1"/>
</dbReference>
<dbReference type="Proteomes" id="UP001064206">
    <property type="component" value="Chromosome"/>
</dbReference>
<reference evidence="2 4" key="2">
    <citation type="submission" date="2024-02" db="EMBL/GenBank/DDBJ databases">
        <title>Tn5403 promotes plasmid rearrangements and degradation of the Klebsiella pneumoniae carbapenemase (KPC) transposon Tn4401.</title>
        <authorList>
            <person name="Sheppard A.E."/>
            <person name="Barry K.E."/>
            <person name="Parikh H.I."/>
            <person name="Vegesana K."/>
            <person name="Sebra R."/>
            <person name="George S."/>
            <person name="Sanderson N.D."/>
            <person name="Stoesser N."/>
            <person name="Eyre D.W."/>
            <person name="Crook D.W."/>
            <person name="Walker A.S."/>
            <person name="Mathers A.J."/>
        </authorList>
    </citation>
    <scope>NUCLEOTIDE SEQUENCE [LARGE SCALE GENOMIC DNA]</scope>
    <source>
        <strain evidence="2 4">CAV1921</strain>
    </source>
</reference>
<dbReference type="AlphaFoldDB" id="A0A9Q9J758"/>
<evidence type="ECO:0000313" key="3">
    <source>
        <dbReference type="Proteomes" id="UP001064206"/>
    </source>
</evidence>
<evidence type="ECO:0000313" key="1">
    <source>
        <dbReference type="EMBL" id="UXE36167.1"/>
    </source>
</evidence>
<keyword evidence="4" id="KW-1185">Reference proteome</keyword>
<dbReference type="EMBL" id="CP145163">
    <property type="protein sequence ID" value="WWC14081.1"/>
    <property type="molecule type" value="Genomic_DNA"/>
</dbReference>
<name>A0A9Q9J758_RAOOR</name>
<dbReference type="EMBL" id="CP104450">
    <property type="protein sequence ID" value="UXE36167.1"/>
    <property type="molecule type" value="Genomic_DNA"/>
</dbReference>
<reference evidence="1" key="1">
    <citation type="submission" date="2022-09" db="EMBL/GenBank/DDBJ databases">
        <title>Multidrug resistance Raoultella ornithinolytica Strain MQB_Silv_108.</title>
        <authorList>
            <person name="Quintela-Baluja M."/>
        </authorList>
    </citation>
    <scope>NUCLEOTIDE SEQUENCE</scope>
    <source>
        <strain evidence="1">MQB_Silv_108</strain>
    </source>
</reference>